<dbReference type="InterPro" id="IPR002931">
    <property type="entry name" value="Transglutaminase-like"/>
</dbReference>
<dbReference type="PANTHER" id="PTHR33490">
    <property type="entry name" value="BLR5614 PROTEIN-RELATED"/>
    <property type="match status" value="1"/>
</dbReference>
<dbReference type="EMBL" id="CP048620">
    <property type="protein sequence ID" value="QPJ64147.1"/>
    <property type="molecule type" value="Genomic_DNA"/>
</dbReference>
<evidence type="ECO:0000313" key="3">
    <source>
        <dbReference type="EMBL" id="QPJ64147.1"/>
    </source>
</evidence>
<sequence length="1090" mass="124517">MTVRVALHHLTKYTYDRPIQLGPQIIRLRPAPHTRATVPSYSLKIFPEKYFINWHQDPFGNHLARLVFLEKTQEFSIQVDLISEIHIFNPFDFFLEESATTFPFRYEAWLAEELIPYLEIKEKGTLLQKFMKTLPTEEQNTIDFLVAVNQAISQYLKYVIRLDPGVQTCEETLQLKQGSCRDMAWLLCQIMRHLGLATRFASGYLIQLKPDQKALDGPSGAAEDFTDLHAWTEVYLPGAGWIGLDPTSGLLTGEGHIPLCCTPNPSSSAPISGALEACESKLLHEMTVERIHEDRRVSKPFTDDEWGDMDRLGEQVDDDIKQLGFKLTMGGEPTFVSIDDREHEEWKTAAFGPRKRTLGNELLLRLKRRFAPGALLHYGQGKWYPGEPLPRWSLGCYWRKDGEPIWKKEGLLADIDKSQAHTLDTAKRFTEEFAKALGIPAQFAMPAHEDSPYYLWQEQKLPQEGEILKADLFETIERKRLQALLEKNLNDPVGFVLPLHYSTTENRWISNEWRFRTKRLILIPGDSPVGLRLPLNSLPFYSEANRELHSEPSHFQEQTQLPSWNALNQIVKQNLQSEPTGPGHPLPGLIRTAICVEVRNETLHVFLPPIKYLDQFLDLIASIETVADRLKTPVVLEGYEPPSDTRIQNFKVTPDPGVLEVNVQPAESWKELVKINETVFEEARENRLTSEKFLIDGRRVGTGGGNHFVMGGPTPGDSPFLLRPDLLRSFLCFWQNHPSLSYLFSSIFIGPTSQSPRIDEARMESLYALEVAFQKIPKEGPIPHWLVDRLFRNILTDLTGNTHRTEFCIDKLYSPDGERGRLGLVELRGFEMTPHPRMNLLQALLLRTCVAHFCKNPYWEPLTRWGTRLHDRFMLPHFIWEDFKSVIHELKSGGYPIQTDWFLPSLEFRFPQYGTLQVGQVNLELRAALEPWIVLGEEMYQGSVSRSVDSSVERLQVKVKGLKESRQILTCNGRRVPMAQTDESGVFVGGVRFKAWGPPSSLHPTVPVHTPLIFDILDTRHGRSLGGCTYHASHPGGRNYETLPVNENEAEGRLLSRFEAMGHYKESMPTPPMENNPDFPNTLDLCRDND</sequence>
<evidence type="ECO:0000256" key="1">
    <source>
        <dbReference type="SAM" id="MobiDB-lite"/>
    </source>
</evidence>
<dbReference type="Gene3D" id="3.10.620.30">
    <property type="match status" value="1"/>
</dbReference>
<name>A0A7T0C0I7_9BACT</name>
<dbReference type="Pfam" id="PF01841">
    <property type="entry name" value="Transglut_core"/>
    <property type="match status" value="1"/>
</dbReference>
<dbReference type="PANTHER" id="PTHR33490:SF1">
    <property type="entry name" value="SLL1233 PROTEIN"/>
    <property type="match status" value="1"/>
</dbReference>
<dbReference type="Pfam" id="PF08379">
    <property type="entry name" value="Bact_transglu_N"/>
    <property type="match status" value="1"/>
</dbReference>
<dbReference type="SMART" id="SM00460">
    <property type="entry name" value="TGc"/>
    <property type="match status" value="1"/>
</dbReference>
<gene>
    <name evidence="3" type="ORF">G3M78_01505</name>
</gene>
<evidence type="ECO:0000259" key="2">
    <source>
        <dbReference type="SMART" id="SM00460"/>
    </source>
</evidence>
<dbReference type="SUPFAM" id="SSF54001">
    <property type="entry name" value="Cysteine proteinases"/>
    <property type="match status" value="1"/>
</dbReference>
<proteinExistence type="predicted"/>
<reference evidence="4" key="1">
    <citation type="submission" date="2020-02" db="EMBL/GenBank/DDBJ databases">
        <title>Genomic and physiological characterization of two novel Nitrospinaceae genera.</title>
        <authorList>
            <person name="Mueller A.J."/>
            <person name="Jung M.-Y."/>
            <person name="Strachan C.R."/>
            <person name="Herbold C.W."/>
            <person name="Kirkegaard R.H."/>
            <person name="Daims H."/>
        </authorList>
    </citation>
    <scope>NUCLEOTIDE SEQUENCE [LARGE SCALE GENOMIC DNA]</scope>
</reference>
<dbReference type="InterPro" id="IPR018667">
    <property type="entry name" value="DUF2126"/>
</dbReference>
<evidence type="ECO:0000313" key="4">
    <source>
        <dbReference type="Proteomes" id="UP000594464"/>
    </source>
</evidence>
<dbReference type="AlphaFoldDB" id="A0A7T0C0I7"/>
<feature type="region of interest" description="Disordered" evidence="1">
    <location>
        <begin position="1067"/>
        <end position="1090"/>
    </location>
</feature>
<accession>A0A7T0C0I7</accession>
<organism evidence="3 4">
    <name type="scientific">Candidatus Nitrohelix vancouverensis</name>
    <dbReference type="NCBI Taxonomy" id="2705534"/>
    <lineage>
        <taxon>Bacteria</taxon>
        <taxon>Pseudomonadati</taxon>
        <taxon>Nitrospinota/Tectimicrobiota group</taxon>
        <taxon>Nitrospinota</taxon>
        <taxon>Nitrospinia</taxon>
        <taxon>Nitrospinales</taxon>
        <taxon>Nitrospinaceae</taxon>
        <taxon>Candidatus Nitrohelix</taxon>
    </lineage>
</organism>
<dbReference type="KEGG" id="nva:G3M78_01505"/>
<protein>
    <submittedName>
        <fullName evidence="3">Transglutaminase family protein</fullName>
    </submittedName>
</protein>
<dbReference type="Proteomes" id="UP000594464">
    <property type="component" value="Chromosome"/>
</dbReference>
<dbReference type="InterPro" id="IPR038765">
    <property type="entry name" value="Papain-like_cys_pep_sf"/>
</dbReference>
<feature type="domain" description="Transglutaminase-like" evidence="2">
    <location>
        <begin position="172"/>
        <end position="248"/>
    </location>
</feature>
<dbReference type="InterPro" id="IPR013589">
    <property type="entry name" value="Bac_transglu_N"/>
</dbReference>
<dbReference type="Pfam" id="PF09899">
    <property type="entry name" value="DUF2126"/>
    <property type="match status" value="1"/>
</dbReference>